<reference evidence="3" key="1">
    <citation type="journal article" date="2019" name="Int. J. Syst. Evol. Microbiol.">
        <title>The Global Catalogue of Microorganisms (GCM) 10K type strain sequencing project: providing services to taxonomists for standard genome sequencing and annotation.</title>
        <authorList>
            <consortium name="The Broad Institute Genomics Platform"/>
            <consortium name="The Broad Institute Genome Sequencing Center for Infectious Disease"/>
            <person name="Wu L."/>
            <person name="Ma J."/>
        </authorList>
    </citation>
    <scope>NUCLEOTIDE SEQUENCE [LARGE SCALE GENOMIC DNA]</scope>
    <source>
        <strain evidence="3">JCM 17986</strain>
    </source>
</reference>
<dbReference type="RefSeq" id="WP_345675458.1">
    <property type="nucleotide sequence ID" value="NZ_BAABHS010000007.1"/>
</dbReference>
<protein>
    <submittedName>
        <fullName evidence="2">Uncharacterized protein</fullName>
    </submittedName>
</protein>
<organism evidence="2 3">
    <name type="scientific">Yinghuangia aomiensis</name>
    <dbReference type="NCBI Taxonomy" id="676205"/>
    <lineage>
        <taxon>Bacteria</taxon>
        <taxon>Bacillati</taxon>
        <taxon>Actinomycetota</taxon>
        <taxon>Actinomycetes</taxon>
        <taxon>Kitasatosporales</taxon>
        <taxon>Streptomycetaceae</taxon>
        <taxon>Yinghuangia</taxon>
    </lineage>
</organism>
<sequence>MTLNRTVHRVSGKFKAGYSGDKEQPLFFEVTIEGQSKPLRFLVTPEQAYDLDIGMYLLRPEVSGRNPDGSPVTDLPEAGPLRVRRRTPRGYRPADRSR</sequence>
<name>A0ABP9H2J4_9ACTN</name>
<proteinExistence type="predicted"/>
<keyword evidence="3" id="KW-1185">Reference proteome</keyword>
<feature type="region of interest" description="Disordered" evidence="1">
    <location>
        <begin position="62"/>
        <end position="98"/>
    </location>
</feature>
<evidence type="ECO:0000313" key="3">
    <source>
        <dbReference type="Proteomes" id="UP001500466"/>
    </source>
</evidence>
<evidence type="ECO:0000256" key="1">
    <source>
        <dbReference type="SAM" id="MobiDB-lite"/>
    </source>
</evidence>
<accession>A0ABP9H2J4</accession>
<evidence type="ECO:0000313" key="2">
    <source>
        <dbReference type="EMBL" id="GAA4960604.1"/>
    </source>
</evidence>
<dbReference type="EMBL" id="BAABHS010000007">
    <property type="protein sequence ID" value="GAA4960604.1"/>
    <property type="molecule type" value="Genomic_DNA"/>
</dbReference>
<dbReference type="Proteomes" id="UP001500466">
    <property type="component" value="Unassembled WGS sequence"/>
</dbReference>
<comment type="caution">
    <text evidence="2">The sequence shown here is derived from an EMBL/GenBank/DDBJ whole genome shotgun (WGS) entry which is preliminary data.</text>
</comment>
<gene>
    <name evidence="2" type="ORF">GCM10023205_24890</name>
</gene>